<dbReference type="InterPro" id="IPR015946">
    <property type="entry name" value="KH_dom-like_a/b"/>
</dbReference>
<dbReference type="EMBL" id="AHBZ03000027">
    <property type="protein sequence ID" value="KAF7764740.1"/>
    <property type="molecule type" value="Genomic_DNA"/>
</dbReference>
<dbReference type="PANTHER" id="PTHR42830:SF2">
    <property type="entry name" value="OSMC_OHR FAMILY PROTEIN"/>
    <property type="match status" value="1"/>
</dbReference>
<comment type="caution">
    <text evidence="1">The sequence shown here is derived from an EMBL/GenBank/DDBJ whole genome shotgun (WGS) entry which is preliminary data.</text>
</comment>
<dbReference type="AlphaFoldDB" id="A0AAD4AF05"/>
<dbReference type="Gene3D" id="3.30.300.20">
    <property type="match status" value="1"/>
</dbReference>
<dbReference type="RefSeq" id="WP_010365279.1">
    <property type="nucleotide sequence ID" value="NZ_AHBZ03000027.1"/>
</dbReference>
<proteinExistence type="predicted"/>
<dbReference type="InterPro" id="IPR052707">
    <property type="entry name" value="OsmC_Ohr_Peroxiredoxin"/>
</dbReference>
<sequence length="155" mass="17351">MSQYKALIQWNKKPTETFIDRQYSRVHQWQFSTGTCIEASSSPTIVPLPYSQADNIDPEEAFVAALSSCHMLFFLDLAAQQKLVVNSYVDNACGTLALDTRGKKAMTYVLLAPSIAWGDNTIVSKQLEMQLHHQAHDLCFIANSVLTQVEIKPIC</sequence>
<evidence type="ECO:0000313" key="1">
    <source>
        <dbReference type="EMBL" id="KAF7764740.1"/>
    </source>
</evidence>
<dbReference type="InterPro" id="IPR036102">
    <property type="entry name" value="OsmC/Ohrsf"/>
</dbReference>
<evidence type="ECO:0000313" key="2">
    <source>
        <dbReference type="Proteomes" id="UP000016487"/>
    </source>
</evidence>
<dbReference type="Proteomes" id="UP000016487">
    <property type="component" value="Unassembled WGS sequence"/>
</dbReference>
<reference evidence="1" key="2">
    <citation type="submission" date="2015-03" db="EMBL/GenBank/DDBJ databases">
        <title>Genome sequence of Pseudoalteromonas citrea.</title>
        <authorList>
            <person name="Xie B.-B."/>
            <person name="Rong J.-C."/>
            <person name="Qin Q.-L."/>
            <person name="Zhang Y.-Z."/>
        </authorList>
    </citation>
    <scope>NUCLEOTIDE SEQUENCE</scope>
    <source>
        <strain evidence="1">DSM 8771</strain>
    </source>
</reference>
<name>A0AAD4AF05_9GAMM</name>
<accession>A0AAD4AF05</accession>
<gene>
    <name evidence="1" type="ORF">PCIT_b0796</name>
</gene>
<evidence type="ECO:0008006" key="3">
    <source>
        <dbReference type="Google" id="ProtNLM"/>
    </source>
</evidence>
<dbReference type="Pfam" id="PF02566">
    <property type="entry name" value="OsmC"/>
    <property type="match status" value="1"/>
</dbReference>
<dbReference type="SUPFAM" id="SSF82784">
    <property type="entry name" value="OsmC-like"/>
    <property type="match status" value="1"/>
</dbReference>
<protein>
    <recommendedName>
        <fullName evidence="3">Peroxiredoxin</fullName>
    </recommendedName>
</protein>
<organism evidence="1 2">
    <name type="scientific">Pseudoalteromonas citrea</name>
    <dbReference type="NCBI Taxonomy" id="43655"/>
    <lineage>
        <taxon>Bacteria</taxon>
        <taxon>Pseudomonadati</taxon>
        <taxon>Pseudomonadota</taxon>
        <taxon>Gammaproteobacteria</taxon>
        <taxon>Alteromonadales</taxon>
        <taxon>Pseudoalteromonadaceae</taxon>
        <taxon>Pseudoalteromonas</taxon>
    </lineage>
</organism>
<dbReference type="PANTHER" id="PTHR42830">
    <property type="entry name" value="OSMOTICALLY INDUCIBLE FAMILY PROTEIN"/>
    <property type="match status" value="1"/>
</dbReference>
<dbReference type="InterPro" id="IPR003718">
    <property type="entry name" value="OsmC/Ohr_fam"/>
</dbReference>
<reference evidence="1" key="1">
    <citation type="journal article" date="2012" name="J. Bacteriol.">
        <title>Genome sequences of type strains of seven species of the marine bacterium Pseudoalteromonas.</title>
        <authorList>
            <person name="Xie B.B."/>
            <person name="Shu Y.L."/>
            <person name="Qin Q.L."/>
            <person name="Rong J.C."/>
            <person name="Zhang X.Y."/>
            <person name="Chen X.L."/>
            <person name="Shi M."/>
            <person name="He H.L."/>
            <person name="Zhou B.C."/>
            <person name="Zhang Y.Z."/>
        </authorList>
    </citation>
    <scope>NUCLEOTIDE SEQUENCE</scope>
    <source>
        <strain evidence="1">DSM 8771</strain>
    </source>
</reference>